<gene>
    <name evidence="2" type="ORF">OBBRIDRAFT_787181</name>
</gene>
<protein>
    <submittedName>
        <fullName evidence="2">Uncharacterized protein</fullName>
    </submittedName>
</protein>
<evidence type="ECO:0000256" key="1">
    <source>
        <dbReference type="SAM" id="MobiDB-lite"/>
    </source>
</evidence>
<feature type="compositionally biased region" description="Polar residues" evidence="1">
    <location>
        <begin position="75"/>
        <end position="85"/>
    </location>
</feature>
<keyword evidence="3" id="KW-1185">Reference proteome</keyword>
<feature type="region of interest" description="Disordered" evidence="1">
    <location>
        <begin position="1"/>
        <end position="20"/>
    </location>
</feature>
<organism evidence="2 3">
    <name type="scientific">Obba rivulosa</name>
    <dbReference type="NCBI Taxonomy" id="1052685"/>
    <lineage>
        <taxon>Eukaryota</taxon>
        <taxon>Fungi</taxon>
        <taxon>Dikarya</taxon>
        <taxon>Basidiomycota</taxon>
        <taxon>Agaricomycotina</taxon>
        <taxon>Agaricomycetes</taxon>
        <taxon>Polyporales</taxon>
        <taxon>Gelatoporiaceae</taxon>
        <taxon>Obba</taxon>
    </lineage>
</organism>
<evidence type="ECO:0000313" key="3">
    <source>
        <dbReference type="Proteomes" id="UP000250043"/>
    </source>
</evidence>
<dbReference type="Proteomes" id="UP000250043">
    <property type="component" value="Unassembled WGS sequence"/>
</dbReference>
<feature type="compositionally biased region" description="Low complexity" evidence="1">
    <location>
        <begin position="90"/>
        <end position="106"/>
    </location>
</feature>
<evidence type="ECO:0000313" key="2">
    <source>
        <dbReference type="EMBL" id="OCH96613.1"/>
    </source>
</evidence>
<reference evidence="2 3" key="1">
    <citation type="submission" date="2016-07" db="EMBL/GenBank/DDBJ databases">
        <title>Draft genome of the white-rot fungus Obba rivulosa 3A-2.</title>
        <authorList>
            <consortium name="DOE Joint Genome Institute"/>
            <person name="Miettinen O."/>
            <person name="Riley R."/>
            <person name="Acob R."/>
            <person name="Barry K."/>
            <person name="Cullen D."/>
            <person name="De Vries R."/>
            <person name="Hainaut M."/>
            <person name="Hatakka A."/>
            <person name="Henrissat B."/>
            <person name="Hilden K."/>
            <person name="Kuo R."/>
            <person name="Labutti K."/>
            <person name="Lipzen A."/>
            <person name="Makela M.R."/>
            <person name="Sandor L."/>
            <person name="Spatafora J.W."/>
            <person name="Grigoriev I.V."/>
            <person name="Hibbett D.S."/>
        </authorList>
    </citation>
    <scope>NUCLEOTIDE SEQUENCE [LARGE SCALE GENOMIC DNA]</scope>
    <source>
        <strain evidence="2 3">3A-2</strain>
    </source>
</reference>
<sequence length="106" mass="11537">MLGKPSEQIRTLGAKSPSPAIPAPTTLFQSSAALGIISMAVACFPEAQARVQAQLDRVVGRFRNEHPRIERPTQLKRTTMQSPRSQIVMRSPRSGHLSSSLSADDQ</sequence>
<name>A0A8E2DVG3_9APHY</name>
<proteinExistence type="predicted"/>
<feature type="region of interest" description="Disordered" evidence="1">
    <location>
        <begin position="70"/>
        <end position="106"/>
    </location>
</feature>
<dbReference type="EMBL" id="KV722330">
    <property type="protein sequence ID" value="OCH96613.1"/>
    <property type="molecule type" value="Genomic_DNA"/>
</dbReference>
<accession>A0A8E2DVG3</accession>
<dbReference type="AlphaFoldDB" id="A0A8E2DVG3"/>